<evidence type="ECO:0000256" key="4">
    <source>
        <dbReference type="ARBA" id="ARBA00023157"/>
    </source>
</evidence>
<feature type="domain" description="EGF-like" evidence="8">
    <location>
        <begin position="1069"/>
        <end position="1108"/>
    </location>
</feature>
<evidence type="ECO:0000256" key="5">
    <source>
        <dbReference type="ARBA" id="ARBA00023180"/>
    </source>
</evidence>
<feature type="compositionally biased region" description="Polar residues" evidence="7">
    <location>
        <begin position="202"/>
        <end position="215"/>
    </location>
</feature>
<dbReference type="Gene3D" id="2.10.25.10">
    <property type="entry name" value="Laminin"/>
    <property type="match status" value="8"/>
</dbReference>
<feature type="compositionally biased region" description="Polar residues" evidence="7">
    <location>
        <begin position="801"/>
        <end position="814"/>
    </location>
</feature>
<evidence type="ECO:0000256" key="2">
    <source>
        <dbReference type="ARBA" id="ARBA00022729"/>
    </source>
</evidence>
<dbReference type="InterPro" id="IPR001881">
    <property type="entry name" value="EGF-like_Ca-bd_dom"/>
</dbReference>
<keyword evidence="3" id="KW-0677">Repeat</keyword>
<gene>
    <name evidence="9" type="ORF">HPLM_LOCUS17772</name>
</gene>
<feature type="compositionally biased region" description="Low complexity" evidence="7">
    <location>
        <begin position="255"/>
        <end position="291"/>
    </location>
</feature>
<feature type="compositionally biased region" description="Polar residues" evidence="7">
    <location>
        <begin position="686"/>
        <end position="696"/>
    </location>
</feature>
<feature type="domain" description="EGF-like" evidence="8">
    <location>
        <begin position="937"/>
        <end position="978"/>
    </location>
</feature>
<feature type="compositionally biased region" description="Polar residues" evidence="7">
    <location>
        <begin position="535"/>
        <end position="545"/>
    </location>
</feature>
<feature type="domain" description="EGF-like" evidence="8">
    <location>
        <begin position="1027"/>
        <end position="1068"/>
    </location>
</feature>
<feature type="domain" description="EGF-like" evidence="8">
    <location>
        <begin position="895"/>
        <end position="936"/>
    </location>
</feature>
<sequence length="1401" mass="146850">MHVFKTHDGEVLLEYNATHGDILIHESKGSWRNDSGGQQVITRHGEGLFPTLMCTSYCPANSECIEGVCRCSKGFGGNPLFGCEGNLCHLPEFDRIPQIIETTTTSGDEKPTSASTASATVSGQTDTTTLLPTTQSKQLRSEPTKHATESTSSPQTSSVPSASTEPTSKLPKKETAVTDELPLDAKQTSATEEPETTETEQNEGSGVTDTSGIPETTTAVLSSSTALPPKTTSEQPTYSGRGKIAGTSSESLPITSTTTSKTTTKLTEDTTTSATTSASDSALDTTSSATEQPIKETSEHPKDSGVSASSKKTINMVSNLTTTTPEDSGSSGIPELSKTTQDLAPSTTVVTTEPPVTSTTSTTTVLSGSTSEGHSSTGLPKETSRLQEGTEASTSSSPTPITDITDKKTTTQERTSTGDQEESTSTSPTSTTELSSKPLVKQPEGTQSTSTPNRLETTSTPTDVAGNLTTASPEGSGTPAAPGSSKTTFDSTPSVSTLTAEPTKEGMGGPEGTTKPAISTAMTAEPTKEGVEGSEGTTRAAISTKTTEKKIVSSTELPTKVTIEPITKDSDSSVSQTTTPQAIKESASSTGGPLNSATSESLTTKDESSNASSTSIPPAKATSEVSVTEELTKSPMKAVDSNDTKPETKSPTTAKTTEPTLTTGSLGNALTSTAGVEPTSHPESTKVPSQLTSNQPTTTATTDLLGTTAGTRSTKTELATVTPALGSAASSTQPSTAKTPKTEFMSTTSTTSPSGASSTAKTEASPKPTPSTQHPTAEATIIPEFPEGSRSEFVDGKQPTGAPSSGSTAVSGNTVPKGAVLEGLPSTPKQHREPVTDAEEFNLIGCSIECGLFSNTTKCTSGDQCGDDAYCERRTGACRCYPGFEGAPPMVGCKDVDECATGLHKCDETARCHNYVGGYACFCPMGYRKMDKGICVDIDECAESQGGCCSGNATCINKEGSYGCKCNEGFVGDGYKCMPVEKRGCTEAEWADANCGKNHMCTVDSKGKKDCDMCKMGFEMKNGECVDINECASPGLNMCDKNAVCNNLMGTYACQCKKGFRGDGYMCDDEDECRTMPCHPQAECHNVPGSFQCKCPEGFEGDGVKTCVNPLENSCKDMERLCGRTEHTACLSVRLFDGSLGSICECEPNYRFNNVTHQCEDIDECAENRHNCDPASSTCVNEDGGFRCECYEGYEGTGGVCVDIDECERGVAGCHSMAMCINQPGSCGCKCVHGFTGDGTQSMKRETDNTCTPEWQRLCKKENRTCHVDDEDVPQCGSCIEGHQLVNGTCHQIESGGVCSDPTKNNCDVNAECIDVRPGRHFCTCKVGYIGDGMRCDDIDECSLAGICDPHATCHNSPGSFNCTCNPGYVGNGHVCEAIDTTNGTKTTPRKTAHFFSWSFA</sequence>
<dbReference type="GO" id="GO:0008201">
    <property type="term" value="F:heparin binding"/>
    <property type="evidence" value="ECO:0007669"/>
    <property type="project" value="TreeGrafter"/>
</dbReference>
<dbReference type="Proteomes" id="UP000268014">
    <property type="component" value="Unassembled WGS sequence"/>
</dbReference>
<feature type="compositionally biased region" description="Low complexity" evidence="7">
    <location>
        <begin position="423"/>
        <end position="436"/>
    </location>
</feature>
<feature type="region of interest" description="Disordered" evidence="7">
    <location>
        <begin position="103"/>
        <end position="835"/>
    </location>
</feature>
<dbReference type="SMART" id="SM00181">
    <property type="entry name" value="EGF"/>
    <property type="match status" value="13"/>
</dbReference>
<feature type="compositionally biased region" description="Low complexity" evidence="7">
    <location>
        <begin position="112"/>
        <end position="138"/>
    </location>
</feature>
<dbReference type="SMART" id="SM00179">
    <property type="entry name" value="EGF_CA"/>
    <property type="match status" value="8"/>
</dbReference>
<dbReference type="PANTHER" id="PTHR24042:SF5">
    <property type="entry name" value="EGF-LIKE CALCIUM-BINDING DOMAIN-CONTAINING PROTEIN"/>
    <property type="match status" value="1"/>
</dbReference>
<reference evidence="9 10" key="2">
    <citation type="submission" date="2018-11" db="EMBL/GenBank/DDBJ databases">
        <authorList>
            <consortium name="Pathogen Informatics"/>
        </authorList>
    </citation>
    <scope>NUCLEOTIDE SEQUENCE [LARGE SCALE GENOMIC DNA]</scope>
    <source>
        <strain evidence="9 10">MHpl1</strain>
    </source>
</reference>
<keyword evidence="5" id="KW-0325">Glycoprotein</keyword>
<dbReference type="GO" id="GO:0005615">
    <property type="term" value="C:extracellular space"/>
    <property type="evidence" value="ECO:0007669"/>
    <property type="project" value="TreeGrafter"/>
</dbReference>
<evidence type="ECO:0000256" key="1">
    <source>
        <dbReference type="ARBA" id="ARBA00022536"/>
    </source>
</evidence>
<evidence type="ECO:0000256" key="6">
    <source>
        <dbReference type="PROSITE-ProRule" id="PRU00076"/>
    </source>
</evidence>
<evidence type="ECO:0000256" key="3">
    <source>
        <dbReference type="ARBA" id="ARBA00022737"/>
    </source>
</evidence>
<feature type="domain" description="EGF-like" evidence="8">
    <location>
        <begin position="1295"/>
        <end position="1337"/>
    </location>
</feature>
<feature type="compositionally biased region" description="Low complexity" evidence="7">
    <location>
        <begin position="345"/>
        <end position="378"/>
    </location>
</feature>
<keyword evidence="4" id="KW-1015">Disulfide bond</keyword>
<dbReference type="InterPro" id="IPR000742">
    <property type="entry name" value="EGF"/>
</dbReference>
<feature type="compositionally biased region" description="Low complexity" evidence="7">
    <location>
        <begin position="393"/>
        <end position="403"/>
    </location>
</feature>
<dbReference type="PROSITE" id="PS01187">
    <property type="entry name" value="EGF_CA"/>
    <property type="match status" value="3"/>
</dbReference>
<name>A0A0N4X0J4_HAEPC</name>
<evidence type="ECO:0000313" key="10">
    <source>
        <dbReference type="Proteomes" id="UP000268014"/>
    </source>
</evidence>
<dbReference type="InterPro" id="IPR000152">
    <property type="entry name" value="EGF-type_Asp/Asn_hydroxyl_site"/>
</dbReference>
<keyword evidence="10" id="KW-1185">Reference proteome</keyword>
<feature type="domain" description="EGF-like" evidence="8">
    <location>
        <begin position="1338"/>
        <end position="1377"/>
    </location>
</feature>
<dbReference type="InterPro" id="IPR024731">
    <property type="entry name" value="NELL2-like_EGF"/>
</dbReference>
<dbReference type="InterPro" id="IPR018097">
    <property type="entry name" value="EGF_Ca-bd_CS"/>
</dbReference>
<dbReference type="Pfam" id="PF07645">
    <property type="entry name" value="EGF_CA"/>
    <property type="match status" value="5"/>
</dbReference>
<feature type="compositionally biased region" description="Polar residues" evidence="7">
    <location>
        <begin position="444"/>
        <end position="475"/>
    </location>
</feature>
<dbReference type="STRING" id="6290.A0A0N4X0J4"/>
<feature type="compositionally biased region" description="Low complexity" evidence="7">
    <location>
        <begin position="746"/>
        <end position="762"/>
    </location>
</feature>
<dbReference type="PANTHER" id="PTHR24042">
    <property type="entry name" value="NEL HOMOLOG"/>
    <property type="match status" value="1"/>
</dbReference>
<dbReference type="OrthoDB" id="283575at2759"/>
<dbReference type="EMBL" id="UZAF01020144">
    <property type="protein sequence ID" value="VDO66867.1"/>
    <property type="molecule type" value="Genomic_DNA"/>
</dbReference>
<feature type="compositionally biased region" description="Polar residues" evidence="7">
    <location>
        <begin position="728"/>
        <end position="739"/>
    </location>
</feature>
<protein>
    <submittedName>
        <fullName evidence="11">EGF-like domain-containing protein</fullName>
    </submittedName>
</protein>
<feature type="compositionally biased region" description="Basic and acidic residues" evidence="7">
    <location>
        <begin position="139"/>
        <end position="148"/>
    </location>
</feature>
<feature type="compositionally biased region" description="Low complexity" evidence="7">
    <location>
        <begin position="649"/>
        <end position="663"/>
    </location>
</feature>
<reference evidence="11" key="1">
    <citation type="submission" date="2017-02" db="UniProtKB">
        <authorList>
            <consortium name="WormBaseParasite"/>
        </authorList>
    </citation>
    <scope>IDENTIFICATION</scope>
</reference>
<feature type="compositionally biased region" description="Basic and acidic residues" evidence="7">
    <location>
        <begin position="293"/>
        <end position="303"/>
    </location>
</feature>
<feature type="compositionally biased region" description="Low complexity" evidence="7">
    <location>
        <begin position="216"/>
        <end position="227"/>
    </location>
</feature>
<dbReference type="FunFam" id="2.10.25.10:FF:000038">
    <property type="entry name" value="Fibrillin 2"/>
    <property type="match status" value="6"/>
</dbReference>
<feature type="compositionally biased region" description="Polar residues" evidence="7">
    <location>
        <begin position="572"/>
        <end position="602"/>
    </location>
</feature>
<proteinExistence type="predicted"/>
<dbReference type="InterPro" id="IPR051586">
    <property type="entry name" value="PKC-binding_NELL"/>
</dbReference>
<feature type="compositionally biased region" description="Low complexity" evidence="7">
    <location>
        <begin position="697"/>
        <end position="711"/>
    </location>
</feature>
<dbReference type="InterPro" id="IPR009030">
    <property type="entry name" value="Growth_fac_rcpt_cys_sf"/>
</dbReference>
<evidence type="ECO:0000313" key="9">
    <source>
        <dbReference type="EMBL" id="VDO66867.1"/>
    </source>
</evidence>
<dbReference type="SUPFAM" id="SSF57184">
    <property type="entry name" value="Growth factor receptor domain"/>
    <property type="match status" value="2"/>
</dbReference>
<feature type="compositionally biased region" description="Polar residues" evidence="7">
    <location>
        <begin position="664"/>
        <end position="674"/>
    </location>
</feature>
<keyword evidence="1 6" id="KW-0245">EGF-like domain</keyword>
<feature type="compositionally biased region" description="Acidic residues" evidence="7">
    <location>
        <begin position="192"/>
        <end position="201"/>
    </location>
</feature>
<evidence type="ECO:0000313" key="11">
    <source>
        <dbReference type="WBParaSite" id="HPLM_0001778001-mRNA-1"/>
    </source>
</evidence>
<dbReference type="PROSITE" id="PS01186">
    <property type="entry name" value="EGF_2"/>
    <property type="match status" value="7"/>
</dbReference>
<keyword evidence="2" id="KW-0732">Signal</keyword>
<dbReference type="FunFam" id="2.10.25.10:FF:000506">
    <property type="entry name" value="Adhesion G protein-coupled receptor E1"/>
    <property type="match status" value="1"/>
</dbReference>
<evidence type="ECO:0000259" key="8">
    <source>
        <dbReference type="PROSITE" id="PS50026"/>
    </source>
</evidence>
<dbReference type="GO" id="GO:0005509">
    <property type="term" value="F:calcium ion binding"/>
    <property type="evidence" value="ECO:0007669"/>
    <property type="project" value="InterPro"/>
</dbReference>
<accession>A0A0N4X0J4</accession>
<dbReference type="Pfam" id="PF12947">
    <property type="entry name" value="EGF_3"/>
    <property type="match status" value="3"/>
</dbReference>
<dbReference type="InterPro" id="IPR049883">
    <property type="entry name" value="NOTCH1_EGF-like"/>
</dbReference>
<feature type="compositionally biased region" description="Polar residues" evidence="7">
    <location>
        <begin position="484"/>
        <end position="500"/>
    </location>
</feature>
<dbReference type="PROSITE" id="PS50026">
    <property type="entry name" value="EGF_3"/>
    <property type="match status" value="8"/>
</dbReference>
<feature type="compositionally biased region" description="Polar residues" evidence="7">
    <location>
        <begin position="306"/>
        <end position="344"/>
    </location>
</feature>
<feature type="domain" description="EGF-like" evidence="8">
    <location>
        <begin position="1161"/>
        <end position="1202"/>
    </location>
</feature>
<organism evidence="11">
    <name type="scientific">Haemonchus placei</name>
    <name type="common">Barber's pole worm</name>
    <dbReference type="NCBI Taxonomy" id="6290"/>
    <lineage>
        <taxon>Eukaryota</taxon>
        <taxon>Metazoa</taxon>
        <taxon>Ecdysozoa</taxon>
        <taxon>Nematoda</taxon>
        <taxon>Chromadorea</taxon>
        <taxon>Rhabditida</taxon>
        <taxon>Rhabditina</taxon>
        <taxon>Rhabditomorpha</taxon>
        <taxon>Strongyloidea</taxon>
        <taxon>Trichostrongylidae</taxon>
        <taxon>Haemonchus</taxon>
    </lineage>
</organism>
<dbReference type="CDD" id="cd00054">
    <property type="entry name" value="EGF_CA"/>
    <property type="match status" value="7"/>
</dbReference>
<dbReference type="WBParaSite" id="HPLM_0001778001-mRNA-1">
    <property type="protein sequence ID" value="HPLM_0001778001-mRNA-1"/>
    <property type="gene ID" value="HPLM_0001778001"/>
</dbReference>
<feature type="domain" description="EGF-like" evidence="8">
    <location>
        <begin position="1203"/>
        <end position="1241"/>
    </location>
</feature>
<comment type="caution">
    <text evidence="6">Lacks conserved residue(s) required for the propagation of feature annotation.</text>
</comment>
<dbReference type="OMA" id="ACISATM"/>
<dbReference type="PROSITE" id="PS00010">
    <property type="entry name" value="ASX_HYDROXYL"/>
    <property type="match status" value="6"/>
</dbReference>
<evidence type="ECO:0000256" key="7">
    <source>
        <dbReference type="SAM" id="MobiDB-lite"/>
    </source>
</evidence>
<dbReference type="SUPFAM" id="SSF57196">
    <property type="entry name" value="EGF/Laminin"/>
    <property type="match status" value="4"/>
</dbReference>
<feature type="compositionally biased region" description="Low complexity" evidence="7">
    <location>
        <begin position="149"/>
        <end position="164"/>
    </location>
</feature>